<dbReference type="Pfam" id="PF00187">
    <property type="entry name" value="Chitin_bind_1"/>
    <property type="match status" value="1"/>
</dbReference>
<keyword evidence="4" id="KW-0732">Signal</keyword>
<feature type="domain" description="Chitin-binding type-1" evidence="5">
    <location>
        <begin position="57"/>
        <end position="100"/>
    </location>
</feature>
<dbReference type="PROSITE" id="PS00026">
    <property type="entry name" value="CHIT_BIND_I_1"/>
    <property type="match status" value="1"/>
</dbReference>
<feature type="disulfide bond" evidence="3">
    <location>
        <begin position="68"/>
        <end position="80"/>
    </location>
</feature>
<evidence type="ECO:0000313" key="7">
    <source>
        <dbReference type="Proteomes" id="UP001497516"/>
    </source>
</evidence>
<dbReference type="SMART" id="SM00270">
    <property type="entry name" value="ChtBD1"/>
    <property type="match status" value="1"/>
</dbReference>
<name>A0AAV2GKC8_9ROSI</name>
<dbReference type="AlphaFoldDB" id="A0AAV2GKC8"/>
<reference evidence="6 7" key="1">
    <citation type="submission" date="2024-04" db="EMBL/GenBank/DDBJ databases">
        <authorList>
            <person name="Fracassetti M."/>
        </authorList>
    </citation>
    <scope>NUCLEOTIDE SEQUENCE [LARGE SCALE GENOMIC DNA]</scope>
</reference>
<gene>
    <name evidence="6" type="ORF">LTRI10_LOCUS49383</name>
</gene>
<sequence length="113" mass="11595">MEKPTTTTFILSLMVTVLLATTYGAATANARELGSGGFTAYRGGFNDTARIDGSSTVGSCGGKKAKSCEDDLCCSQYGYCGSEIEYCGDGCQSDYGECGSSGTSSAPPPPPKR</sequence>
<dbReference type="EMBL" id="OZ034822">
    <property type="protein sequence ID" value="CAL1409925.1"/>
    <property type="molecule type" value="Genomic_DNA"/>
</dbReference>
<feature type="chain" id="PRO_5043808111" description="Chitin-binding type-1 domain-containing protein" evidence="4">
    <location>
        <begin position="21"/>
        <end position="113"/>
    </location>
</feature>
<dbReference type="Gene3D" id="3.30.60.10">
    <property type="entry name" value="Endochitinase-like"/>
    <property type="match status" value="1"/>
</dbReference>
<evidence type="ECO:0000256" key="3">
    <source>
        <dbReference type="PROSITE-ProRule" id="PRU00261"/>
    </source>
</evidence>
<dbReference type="Proteomes" id="UP001497516">
    <property type="component" value="Chromosome 9"/>
</dbReference>
<comment type="caution">
    <text evidence="3">Lacks conserved residue(s) required for the propagation of feature annotation.</text>
</comment>
<evidence type="ECO:0000256" key="1">
    <source>
        <dbReference type="ARBA" id="ARBA00022669"/>
    </source>
</evidence>
<feature type="disulfide bond" evidence="3">
    <location>
        <begin position="73"/>
        <end position="87"/>
    </location>
</feature>
<protein>
    <recommendedName>
        <fullName evidence="5">Chitin-binding type-1 domain-containing protein</fullName>
    </recommendedName>
</protein>
<organism evidence="6 7">
    <name type="scientific">Linum trigynum</name>
    <dbReference type="NCBI Taxonomy" id="586398"/>
    <lineage>
        <taxon>Eukaryota</taxon>
        <taxon>Viridiplantae</taxon>
        <taxon>Streptophyta</taxon>
        <taxon>Embryophyta</taxon>
        <taxon>Tracheophyta</taxon>
        <taxon>Spermatophyta</taxon>
        <taxon>Magnoliopsida</taxon>
        <taxon>eudicotyledons</taxon>
        <taxon>Gunneridae</taxon>
        <taxon>Pentapetalae</taxon>
        <taxon>rosids</taxon>
        <taxon>fabids</taxon>
        <taxon>Malpighiales</taxon>
        <taxon>Linaceae</taxon>
        <taxon>Linum</taxon>
    </lineage>
</organism>
<dbReference type="CDD" id="cd00035">
    <property type="entry name" value="ChtBD1"/>
    <property type="match status" value="1"/>
</dbReference>
<dbReference type="PROSITE" id="PS50941">
    <property type="entry name" value="CHIT_BIND_I_2"/>
    <property type="match status" value="1"/>
</dbReference>
<dbReference type="SUPFAM" id="SSF57016">
    <property type="entry name" value="Plant lectins/antimicrobial peptides"/>
    <property type="match status" value="1"/>
</dbReference>
<proteinExistence type="predicted"/>
<evidence type="ECO:0000313" key="6">
    <source>
        <dbReference type="EMBL" id="CAL1409925.1"/>
    </source>
</evidence>
<keyword evidence="2 3" id="KW-1015">Disulfide bond</keyword>
<dbReference type="InterPro" id="IPR036861">
    <property type="entry name" value="Endochitinase-like_sf"/>
</dbReference>
<evidence type="ECO:0000259" key="5">
    <source>
        <dbReference type="PROSITE" id="PS50941"/>
    </source>
</evidence>
<accession>A0AAV2GKC8</accession>
<dbReference type="InterPro" id="IPR018371">
    <property type="entry name" value="Chitin-binding_1_CS"/>
</dbReference>
<dbReference type="InterPro" id="IPR001002">
    <property type="entry name" value="Chitin-bd_1"/>
</dbReference>
<keyword evidence="7" id="KW-1185">Reference proteome</keyword>
<dbReference type="GO" id="GO:0008061">
    <property type="term" value="F:chitin binding"/>
    <property type="evidence" value="ECO:0007669"/>
    <property type="project" value="UniProtKB-UniRule"/>
</dbReference>
<evidence type="ECO:0000256" key="2">
    <source>
        <dbReference type="ARBA" id="ARBA00023157"/>
    </source>
</evidence>
<keyword evidence="1 3" id="KW-0147">Chitin-binding</keyword>
<feature type="signal peptide" evidence="4">
    <location>
        <begin position="1"/>
        <end position="20"/>
    </location>
</feature>
<evidence type="ECO:0000256" key="4">
    <source>
        <dbReference type="SAM" id="SignalP"/>
    </source>
</evidence>